<comment type="catalytic activity">
    <reaction evidence="7 8">
        <text>(R)-pantoate + beta-alanine + ATP = (R)-pantothenate + AMP + diphosphate + H(+)</text>
        <dbReference type="Rhea" id="RHEA:10912"/>
        <dbReference type="ChEBI" id="CHEBI:15378"/>
        <dbReference type="ChEBI" id="CHEBI:15980"/>
        <dbReference type="ChEBI" id="CHEBI:29032"/>
        <dbReference type="ChEBI" id="CHEBI:30616"/>
        <dbReference type="ChEBI" id="CHEBI:33019"/>
        <dbReference type="ChEBI" id="CHEBI:57966"/>
        <dbReference type="ChEBI" id="CHEBI:456215"/>
        <dbReference type="EC" id="6.3.2.1"/>
    </reaction>
</comment>
<keyword evidence="3 8" id="KW-0436">Ligase</keyword>
<comment type="miscellaneous">
    <text evidence="8">The reaction proceeds by a bi uni uni bi ping pong mechanism.</text>
</comment>
<dbReference type="HAMAP" id="MF_00158">
    <property type="entry name" value="PanC"/>
    <property type="match status" value="1"/>
</dbReference>
<feature type="binding site" evidence="8">
    <location>
        <position position="61"/>
    </location>
    <ligand>
        <name>beta-alanine</name>
        <dbReference type="ChEBI" id="CHEBI:57966"/>
    </ligand>
</feature>
<dbReference type="InterPro" id="IPR014729">
    <property type="entry name" value="Rossmann-like_a/b/a_fold"/>
</dbReference>
<dbReference type="GO" id="GO:0004592">
    <property type="term" value="F:pantoate-beta-alanine ligase activity"/>
    <property type="evidence" value="ECO:0007669"/>
    <property type="project" value="UniProtKB-EC"/>
</dbReference>
<evidence type="ECO:0000256" key="6">
    <source>
        <dbReference type="ARBA" id="ARBA00022840"/>
    </source>
</evidence>
<gene>
    <name evidence="8 9" type="primary">panC</name>
    <name evidence="9" type="ORF">HMPREF1039_1264</name>
</gene>
<feature type="binding site" evidence="8">
    <location>
        <begin position="185"/>
        <end position="188"/>
    </location>
    <ligand>
        <name>ATP</name>
        <dbReference type="ChEBI" id="CHEBI:30616"/>
    </ligand>
</feature>
<dbReference type="EMBL" id="AFIJ01000026">
    <property type="protein sequence ID" value="EGL40488.1"/>
    <property type="molecule type" value="Genomic_DNA"/>
</dbReference>
<accession>A0ABN0D0B2</accession>
<evidence type="ECO:0000256" key="7">
    <source>
        <dbReference type="ARBA" id="ARBA00048258"/>
    </source>
</evidence>
<comment type="function">
    <text evidence="8">Catalyzes the condensation of pantoate with beta-alanine in an ATP-dependent reaction via a pantoyl-adenylate intermediate.</text>
</comment>
<comment type="subunit">
    <text evidence="8">Homodimer.</text>
</comment>
<feature type="binding site" evidence="8">
    <location>
        <position position="154"/>
    </location>
    <ligand>
        <name>(R)-pantoate</name>
        <dbReference type="ChEBI" id="CHEBI:15980"/>
    </ligand>
</feature>
<evidence type="ECO:0000256" key="3">
    <source>
        <dbReference type="ARBA" id="ARBA00022598"/>
    </source>
</evidence>
<dbReference type="InterPro" id="IPR004821">
    <property type="entry name" value="Cyt_trans-like"/>
</dbReference>
<feature type="binding site" evidence="8">
    <location>
        <begin position="148"/>
        <end position="151"/>
    </location>
    <ligand>
        <name>ATP</name>
        <dbReference type="ChEBI" id="CHEBI:30616"/>
    </ligand>
</feature>
<evidence type="ECO:0000256" key="1">
    <source>
        <dbReference type="ARBA" id="ARBA00004990"/>
    </source>
</evidence>
<dbReference type="Proteomes" id="UP000004018">
    <property type="component" value="Unassembled WGS sequence"/>
</dbReference>
<comment type="pathway">
    <text evidence="1 8">Cofactor biosynthesis; (R)-pantothenate biosynthesis; (R)-pantothenate from (R)-pantoate and beta-alanine: step 1/1.</text>
</comment>
<evidence type="ECO:0000256" key="5">
    <source>
        <dbReference type="ARBA" id="ARBA00022741"/>
    </source>
</evidence>
<dbReference type="CDD" id="cd00560">
    <property type="entry name" value="PanC"/>
    <property type="match status" value="1"/>
</dbReference>
<evidence type="ECO:0000256" key="2">
    <source>
        <dbReference type="ARBA" id="ARBA00009256"/>
    </source>
</evidence>
<feature type="binding site" evidence="8">
    <location>
        <position position="61"/>
    </location>
    <ligand>
        <name>(R)-pantoate</name>
        <dbReference type="ChEBI" id="CHEBI:15980"/>
    </ligand>
</feature>
<evidence type="ECO:0000256" key="8">
    <source>
        <dbReference type="HAMAP-Rule" id="MF_00158"/>
    </source>
</evidence>
<dbReference type="Gene3D" id="3.40.50.620">
    <property type="entry name" value="HUPs"/>
    <property type="match status" value="1"/>
</dbReference>
<keyword evidence="5 8" id="KW-0547">Nucleotide-binding</keyword>
<feature type="binding site" evidence="8">
    <location>
        <begin position="30"/>
        <end position="37"/>
    </location>
    <ligand>
        <name>ATP</name>
        <dbReference type="ChEBI" id="CHEBI:30616"/>
    </ligand>
</feature>
<evidence type="ECO:0000313" key="10">
    <source>
        <dbReference type="Proteomes" id="UP000004018"/>
    </source>
</evidence>
<dbReference type="NCBIfam" id="TIGR00018">
    <property type="entry name" value="panC"/>
    <property type="match status" value="1"/>
</dbReference>
<keyword evidence="6 8" id="KW-0067">ATP-binding</keyword>
<comment type="similarity">
    <text evidence="2 8">Belongs to the pantothenate synthetase family.</text>
</comment>
<dbReference type="SUPFAM" id="SSF52374">
    <property type="entry name" value="Nucleotidylyl transferase"/>
    <property type="match status" value="1"/>
</dbReference>
<dbReference type="Pfam" id="PF02569">
    <property type="entry name" value="Pantoate_ligase"/>
    <property type="match status" value="1"/>
</dbReference>
<dbReference type="InterPro" id="IPR003721">
    <property type="entry name" value="Pantoate_ligase"/>
</dbReference>
<feature type="binding site" evidence="8">
    <location>
        <position position="177"/>
    </location>
    <ligand>
        <name>ATP</name>
        <dbReference type="ChEBI" id="CHEBI:30616"/>
    </ligand>
</feature>
<dbReference type="RefSeq" id="WP_007391072.1">
    <property type="nucleotide sequence ID" value="NZ_AFIJ01000026.1"/>
</dbReference>
<dbReference type="NCBIfam" id="TIGR00125">
    <property type="entry name" value="cyt_tran_rel"/>
    <property type="match status" value="1"/>
</dbReference>
<comment type="caution">
    <text evidence="9">The sequence shown here is derived from an EMBL/GenBank/DDBJ whole genome shotgun (WGS) entry which is preliminary data.</text>
</comment>
<keyword evidence="10" id="KW-1185">Reference proteome</keyword>
<name>A0ABN0D0B2_9FIRM</name>
<proteinExistence type="inferred from homology"/>
<feature type="active site" description="Proton donor" evidence="8">
    <location>
        <position position="37"/>
    </location>
</feature>
<dbReference type="EC" id="6.3.2.1" evidence="8"/>
<sequence length="284" mass="31401">MEVFRTVTEMRAYGAAQRAAGKKVALVPTMGCLHEGHLSLMKAAKQECDTVIASVFVNPVQFGPNEDYEAYPRQEEKDREALERAGVDAMFCPTPADMYPSGYGTYVQVESEITKKLCGAKRPGHFRGVATVVTKLMNITGATHAFFGQKDAQQVVVIRRFVEDLNLPVTIHMVPIVREETGLARSSRNTYLSREEKASALILSQSLAKAEAAFQQGERNAAVLKQLVTTSLRQEPLARIDYVELYTFPALQDIETIQEESVLLAIAVYIGNTRLIDNCILGGR</sequence>
<reference evidence="9 10" key="1">
    <citation type="submission" date="2011-04" db="EMBL/GenBank/DDBJ databases">
        <authorList>
            <person name="Harkins D.M."/>
            <person name="Madupu R."/>
            <person name="Durkin A.S."/>
            <person name="Torralba M."/>
            <person name="Methe B."/>
            <person name="Sutton G.G."/>
            <person name="Nelson K.E."/>
        </authorList>
    </citation>
    <scope>NUCLEOTIDE SEQUENCE [LARGE SCALE GENOMIC DNA]</scope>
    <source>
        <strain evidence="9 10">UPII 199-6</strain>
    </source>
</reference>
<keyword evidence="8" id="KW-0963">Cytoplasm</keyword>
<dbReference type="InterPro" id="IPR042176">
    <property type="entry name" value="Pantoate_ligase_C"/>
</dbReference>
<keyword evidence="4 8" id="KW-0566">Pantothenate biosynthesis</keyword>
<evidence type="ECO:0000256" key="4">
    <source>
        <dbReference type="ARBA" id="ARBA00022655"/>
    </source>
</evidence>
<organism evidence="9 10">
    <name type="scientific">Megasphaera lornae</name>
    <dbReference type="NCBI Taxonomy" id="1000568"/>
    <lineage>
        <taxon>Bacteria</taxon>
        <taxon>Bacillati</taxon>
        <taxon>Bacillota</taxon>
        <taxon>Negativicutes</taxon>
        <taxon>Veillonellales</taxon>
        <taxon>Veillonellaceae</taxon>
        <taxon>Megasphaera</taxon>
    </lineage>
</organism>
<evidence type="ECO:0000313" key="9">
    <source>
        <dbReference type="EMBL" id="EGL40488.1"/>
    </source>
</evidence>
<comment type="subcellular location">
    <subcellularLocation>
        <location evidence="8">Cytoplasm</location>
    </subcellularLocation>
</comment>
<dbReference type="PANTHER" id="PTHR21299">
    <property type="entry name" value="CYTIDYLATE KINASE/PANTOATE-BETA-ALANINE LIGASE"/>
    <property type="match status" value="1"/>
</dbReference>
<dbReference type="PANTHER" id="PTHR21299:SF1">
    <property type="entry name" value="PANTOATE--BETA-ALANINE LIGASE"/>
    <property type="match status" value="1"/>
</dbReference>
<dbReference type="Gene3D" id="3.30.1300.10">
    <property type="entry name" value="Pantoate-beta-alanine ligase, C-terminal domain"/>
    <property type="match status" value="1"/>
</dbReference>
<protein>
    <recommendedName>
        <fullName evidence="8">Pantothenate synthetase</fullName>
        <shortName evidence="8">PS</shortName>
        <ecNumber evidence="8">6.3.2.1</ecNumber>
    </recommendedName>
    <alternativeName>
        <fullName evidence="8">Pantoate--beta-alanine ligase</fullName>
    </alternativeName>
    <alternativeName>
        <fullName evidence="8">Pantoate-activating enzyme</fullName>
    </alternativeName>
</protein>